<keyword evidence="14" id="KW-0966">Cell projection</keyword>
<dbReference type="GeneTree" id="ENSGT00530000063497"/>
<dbReference type="GO" id="GO:0007283">
    <property type="term" value="P:spermatogenesis"/>
    <property type="evidence" value="ECO:0007669"/>
    <property type="project" value="UniProtKB-KW"/>
</dbReference>
<keyword evidence="5" id="KW-0217">Developmental protein</keyword>
<evidence type="ECO:0000256" key="1">
    <source>
        <dbReference type="ARBA" id="ARBA00004114"/>
    </source>
</evidence>
<keyword evidence="6" id="KW-0963">Cytoplasm</keyword>
<evidence type="ECO:0000256" key="6">
    <source>
        <dbReference type="ARBA" id="ARBA00022490"/>
    </source>
</evidence>
<reference evidence="20" key="1">
    <citation type="submission" date="2025-08" db="UniProtKB">
        <authorList>
            <consortium name="Ensembl"/>
        </authorList>
    </citation>
    <scope>IDENTIFICATION</scope>
</reference>
<evidence type="ECO:0000256" key="17">
    <source>
        <dbReference type="ARBA" id="ARBA00043200"/>
    </source>
</evidence>
<evidence type="ECO:0000256" key="11">
    <source>
        <dbReference type="ARBA" id="ARBA00023054"/>
    </source>
</evidence>
<evidence type="ECO:0000256" key="10">
    <source>
        <dbReference type="ARBA" id="ARBA00022871"/>
    </source>
</evidence>
<keyword evidence="13" id="KW-0206">Cytoskeleton</keyword>
<keyword evidence="10" id="KW-0744">Spermatogenesis</keyword>
<evidence type="ECO:0000256" key="2">
    <source>
        <dbReference type="ARBA" id="ARBA00004230"/>
    </source>
</evidence>
<evidence type="ECO:0000313" key="21">
    <source>
        <dbReference type="Proteomes" id="UP000265020"/>
    </source>
</evidence>
<evidence type="ECO:0000256" key="18">
    <source>
        <dbReference type="SAM" id="Coils"/>
    </source>
</evidence>
<feature type="coiled-coil region" evidence="18">
    <location>
        <begin position="420"/>
        <end position="584"/>
    </location>
</feature>
<comment type="similarity">
    <text evidence="4">Belongs to the ODF2 family.</text>
</comment>
<proteinExistence type="inferred from homology"/>
<keyword evidence="9" id="KW-0282">Flagellum</keyword>
<evidence type="ECO:0000313" key="20">
    <source>
        <dbReference type="Ensembl" id="ENSCVAP00000006131.1"/>
    </source>
</evidence>
<keyword evidence="12" id="KW-0969">Cilium</keyword>
<evidence type="ECO:0000256" key="5">
    <source>
        <dbReference type="ARBA" id="ARBA00022473"/>
    </source>
</evidence>
<keyword evidence="7" id="KW-0493">Microtubule</keyword>
<keyword evidence="8" id="KW-0221">Differentiation</keyword>
<evidence type="ECO:0000256" key="15">
    <source>
        <dbReference type="ARBA" id="ARBA00040458"/>
    </source>
</evidence>
<protein>
    <recommendedName>
        <fullName evidence="15">Outer dense fiber protein 2</fullName>
    </recommendedName>
    <alternativeName>
        <fullName evidence="16">Cenexin</fullName>
    </alternativeName>
    <alternativeName>
        <fullName evidence="17">Outer dense fiber of sperm tails protein 2</fullName>
    </alternativeName>
</protein>
<evidence type="ECO:0000256" key="13">
    <source>
        <dbReference type="ARBA" id="ARBA00023212"/>
    </source>
</evidence>
<feature type="region of interest" description="Disordered" evidence="19">
    <location>
        <begin position="67"/>
        <end position="91"/>
    </location>
</feature>
<dbReference type="PANTHER" id="PTHR23162:SF8">
    <property type="entry name" value="OUTER DENSE FIBER PROTEIN 2"/>
    <property type="match status" value="1"/>
</dbReference>
<dbReference type="Ensembl" id="ENSCVAT00000005514.1">
    <property type="protein sequence ID" value="ENSCVAP00000006131.1"/>
    <property type="gene ID" value="ENSCVAG00000007665.1"/>
</dbReference>
<evidence type="ECO:0000256" key="9">
    <source>
        <dbReference type="ARBA" id="ARBA00022846"/>
    </source>
</evidence>
<dbReference type="InterPro" id="IPR026099">
    <property type="entry name" value="Odf2-rel"/>
</dbReference>
<sequence length="609" mass="68041">MAASSQSLMAALLPQSKAMKNRSGSPPVHVHVSDGKVNVENSRLRPTAKVQTRVPWIPPGKASYKWEGPTQSLEITPPLPEPEPERSQSVLHVSDLTSEEEEVLQGRISHYERKIESLMSEVSSLRTEVGSTDAPIRILLTCLLSPAAGLPEEHVCDLILIQMLMKSINDASFIKDYLFLLLQLQRRVFEFSLLGSGVSRVDGSPQDPDVLLRKLMDAEAAASAAAQQVSALKQSKLSSSGLAHQKDLLLKKLETFEATNRTLRQLLREQRESQSIGLSEQKEVLLKRLADTEAEKAVNAKSSADLSRTLESTRAHLQGQLRSKEAENNRLSVQIKNLERAANQQRAEMDHVTEQLNRLKQEALEDREALKRATKAQKHRAARSEDAAGQLSVQLLQMVDEALAAAEVWQRRHAEEAKEKGQLEMELSLLNSRISELSEQLQSVQERGRSEREALLDRLHGVTAENAAAKLENQNLKASASAAEEKLSLSQSELQQVKATIRQYEALLDSYKIQVLEVAQAEREAQSVKEELEKEIEEVRRELLGRLSDLEALPESLRRCQLQLQDAQDQERLLERRNVELSTNLTELRLKVSRWICGANPSVSAGSRS</sequence>
<dbReference type="GO" id="GO:0005814">
    <property type="term" value="C:centriole"/>
    <property type="evidence" value="ECO:0007669"/>
    <property type="project" value="UniProtKB-SubCell"/>
</dbReference>
<dbReference type="GO" id="GO:1902017">
    <property type="term" value="P:regulation of cilium assembly"/>
    <property type="evidence" value="ECO:0007669"/>
    <property type="project" value="TreeGrafter"/>
</dbReference>
<feature type="coiled-coil region" evidence="18">
    <location>
        <begin position="101"/>
        <end position="128"/>
    </location>
</feature>
<evidence type="ECO:0000256" key="4">
    <source>
        <dbReference type="ARBA" id="ARBA00009316"/>
    </source>
</evidence>
<keyword evidence="11 18" id="KW-0175">Coiled coil</keyword>
<feature type="region of interest" description="Disordered" evidence="19">
    <location>
        <begin position="15"/>
        <end position="41"/>
    </location>
</feature>
<evidence type="ECO:0000256" key="14">
    <source>
        <dbReference type="ARBA" id="ARBA00023273"/>
    </source>
</evidence>
<evidence type="ECO:0000256" key="8">
    <source>
        <dbReference type="ARBA" id="ARBA00022782"/>
    </source>
</evidence>
<dbReference type="PANTHER" id="PTHR23162">
    <property type="entry name" value="OUTER DENSE FIBER OF SPERM TAILS 2"/>
    <property type="match status" value="1"/>
</dbReference>
<dbReference type="Proteomes" id="UP000265020">
    <property type="component" value="Unassembled WGS sequence"/>
</dbReference>
<organism evidence="20 21">
    <name type="scientific">Cyprinodon variegatus</name>
    <name type="common">Sheepshead minnow</name>
    <dbReference type="NCBI Taxonomy" id="28743"/>
    <lineage>
        <taxon>Eukaryota</taxon>
        <taxon>Metazoa</taxon>
        <taxon>Chordata</taxon>
        <taxon>Craniata</taxon>
        <taxon>Vertebrata</taxon>
        <taxon>Euteleostomi</taxon>
        <taxon>Actinopterygii</taxon>
        <taxon>Neopterygii</taxon>
        <taxon>Teleostei</taxon>
        <taxon>Neoteleostei</taxon>
        <taxon>Acanthomorphata</taxon>
        <taxon>Ovalentaria</taxon>
        <taxon>Atherinomorphae</taxon>
        <taxon>Cyprinodontiformes</taxon>
        <taxon>Cyprinodontidae</taxon>
        <taxon>Cyprinodon</taxon>
    </lineage>
</organism>
<evidence type="ECO:0000256" key="16">
    <source>
        <dbReference type="ARBA" id="ARBA00041830"/>
    </source>
</evidence>
<evidence type="ECO:0000256" key="3">
    <source>
        <dbReference type="ARBA" id="ARBA00004647"/>
    </source>
</evidence>
<dbReference type="GO" id="GO:0005813">
    <property type="term" value="C:centrosome"/>
    <property type="evidence" value="ECO:0007669"/>
    <property type="project" value="TreeGrafter"/>
</dbReference>
<evidence type="ECO:0000256" key="7">
    <source>
        <dbReference type="ARBA" id="ARBA00022701"/>
    </source>
</evidence>
<dbReference type="GO" id="GO:0030154">
    <property type="term" value="P:cell differentiation"/>
    <property type="evidence" value="ECO:0007669"/>
    <property type="project" value="UniProtKB-KW"/>
</dbReference>
<dbReference type="GO" id="GO:0031514">
    <property type="term" value="C:motile cilium"/>
    <property type="evidence" value="ECO:0007669"/>
    <property type="project" value="UniProtKB-SubCell"/>
</dbReference>
<dbReference type="AlphaFoldDB" id="A0A3Q2CL95"/>
<keyword evidence="21" id="KW-1185">Reference proteome</keyword>
<accession>A0A3Q2CL95</accession>
<evidence type="ECO:0000256" key="19">
    <source>
        <dbReference type="SAM" id="MobiDB-lite"/>
    </source>
</evidence>
<dbReference type="GO" id="GO:0005874">
    <property type="term" value="C:microtubule"/>
    <property type="evidence" value="ECO:0007669"/>
    <property type="project" value="UniProtKB-KW"/>
</dbReference>
<feature type="coiled-coil region" evidence="18">
    <location>
        <begin position="314"/>
        <end position="376"/>
    </location>
</feature>
<comment type="subcellular location">
    <subcellularLocation>
        <location evidence="2">Cell projection</location>
        <location evidence="2">Cilium</location>
        <location evidence="2">Flagellum</location>
    </subcellularLocation>
    <subcellularLocation>
        <location evidence="1">Cytoplasm</location>
        <location evidence="1">Cytoskeleton</location>
        <location evidence="1">Microtubule organizing center</location>
        <location evidence="1">Centrosome</location>
        <location evidence="1">Centriole</location>
    </subcellularLocation>
    <subcellularLocation>
        <location evidence="3">Cytoplasm</location>
        <location evidence="3">Cytoskeleton</location>
        <location evidence="3">Spindle pole</location>
    </subcellularLocation>
</comment>
<evidence type="ECO:0000256" key="12">
    <source>
        <dbReference type="ARBA" id="ARBA00023069"/>
    </source>
</evidence>
<reference evidence="20" key="2">
    <citation type="submission" date="2025-09" db="UniProtKB">
        <authorList>
            <consortium name="Ensembl"/>
        </authorList>
    </citation>
    <scope>IDENTIFICATION</scope>
</reference>
<dbReference type="GO" id="GO:0000922">
    <property type="term" value="C:spindle pole"/>
    <property type="evidence" value="ECO:0007669"/>
    <property type="project" value="UniProtKB-SubCell"/>
</dbReference>
<name>A0A3Q2CL95_CYPVA</name>